<dbReference type="InterPro" id="IPR036457">
    <property type="entry name" value="PPM-type-like_dom_sf"/>
</dbReference>
<evidence type="ECO:0000259" key="1">
    <source>
        <dbReference type="PROSITE" id="PS51746"/>
    </source>
</evidence>
<dbReference type="SMART" id="SM00331">
    <property type="entry name" value="PP2C_SIG"/>
    <property type="match status" value="1"/>
</dbReference>
<evidence type="ECO:0000313" key="3">
    <source>
        <dbReference type="Proteomes" id="UP000672097"/>
    </source>
</evidence>
<keyword evidence="3" id="KW-1185">Reference proteome</keyword>
<dbReference type="InterPro" id="IPR015655">
    <property type="entry name" value="PP2C"/>
</dbReference>
<sequence length="261" mass="28244">MHLDYFSVIDTGRARSNNEDVVQVDEALALAVLADGMGGYQAGEVASDMAATTMREHMTQWLADPGAPRLAADTAQALMRSAQEANRKVFEAANSKPEWAGMGTTLVAAMVMNDRLWIGHIGDSRAYRLRGDRLEQLSRDHSLLQEQLDAGLITPEDAAKSVHRNLVTRAVGVEPEVLLEVREHDIQAGDLLLLCSDGLSDMLPDARIEAVMCAESELEAMGRALVQAANDAGGRDNIAVILVRAKGGAATAGRAWWPFRR</sequence>
<evidence type="ECO:0000313" key="2">
    <source>
        <dbReference type="EMBL" id="MBQ0934042.1"/>
    </source>
</evidence>
<dbReference type="EMBL" id="JAGQDG010000001">
    <property type="protein sequence ID" value="MBQ0934042.1"/>
    <property type="molecule type" value="Genomic_DNA"/>
</dbReference>
<gene>
    <name evidence="2" type="ORF">KAK11_01795</name>
</gene>
<protein>
    <submittedName>
        <fullName evidence="2">Stp1/IreP family PP2C-type Ser/Thr phosphatase</fullName>
    </submittedName>
</protein>
<dbReference type="CDD" id="cd00143">
    <property type="entry name" value="PP2Cc"/>
    <property type="match status" value="1"/>
</dbReference>
<dbReference type="SMART" id="SM00332">
    <property type="entry name" value="PP2Cc"/>
    <property type="match status" value="1"/>
</dbReference>
<reference evidence="2 3" key="1">
    <citation type="submission" date="2021-04" db="EMBL/GenBank/DDBJ databases">
        <title>The genome sequence of type strain Ideonella paludis KCTC 32238.</title>
        <authorList>
            <person name="Liu Y."/>
        </authorList>
    </citation>
    <scope>NUCLEOTIDE SEQUENCE [LARGE SCALE GENOMIC DNA]</scope>
    <source>
        <strain evidence="2 3">KCTC 32238</strain>
    </source>
</reference>
<dbReference type="PROSITE" id="PS51746">
    <property type="entry name" value="PPM_2"/>
    <property type="match status" value="1"/>
</dbReference>
<name>A0ABS5DSC2_9BURK</name>
<accession>A0ABS5DSC2</accession>
<dbReference type="Proteomes" id="UP000672097">
    <property type="component" value="Unassembled WGS sequence"/>
</dbReference>
<dbReference type="PANTHER" id="PTHR47992">
    <property type="entry name" value="PROTEIN PHOSPHATASE"/>
    <property type="match status" value="1"/>
</dbReference>
<organism evidence="2 3">
    <name type="scientific">Ideonella paludis</name>
    <dbReference type="NCBI Taxonomy" id="1233411"/>
    <lineage>
        <taxon>Bacteria</taxon>
        <taxon>Pseudomonadati</taxon>
        <taxon>Pseudomonadota</taxon>
        <taxon>Betaproteobacteria</taxon>
        <taxon>Burkholderiales</taxon>
        <taxon>Sphaerotilaceae</taxon>
        <taxon>Ideonella</taxon>
    </lineage>
</organism>
<dbReference type="Gene3D" id="3.60.40.10">
    <property type="entry name" value="PPM-type phosphatase domain"/>
    <property type="match status" value="1"/>
</dbReference>
<dbReference type="InterPro" id="IPR001932">
    <property type="entry name" value="PPM-type_phosphatase-like_dom"/>
</dbReference>
<dbReference type="Pfam" id="PF13672">
    <property type="entry name" value="PP2C_2"/>
    <property type="match status" value="1"/>
</dbReference>
<dbReference type="SUPFAM" id="SSF81606">
    <property type="entry name" value="PP2C-like"/>
    <property type="match status" value="1"/>
</dbReference>
<comment type="caution">
    <text evidence="2">The sequence shown here is derived from an EMBL/GenBank/DDBJ whole genome shotgun (WGS) entry which is preliminary data.</text>
</comment>
<dbReference type="NCBIfam" id="NF033484">
    <property type="entry name" value="Stp1_PP2C_phos"/>
    <property type="match status" value="1"/>
</dbReference>
<proteinExistence type="predicted"/>
<feature type="domain" description="PPM-type phosphatase" evidence="1">
    <location>
        <begin position="2"/>
        <end position="245"/>
    </location>
</feature>